<sequence>MISIFKRLIYYSVVSSCSRPLSDCCAGFPEAKPEMTNRPESIVLEGGEDGNMSDDEQKEEDEAGETPAEESTRTFLYPDELSDLTLHVEGRRLFVHKAILASVSPVWKRMFTSEFREKHSREISLPDKKFNHIVVLLQWIYRSMIETITDENVFYVLPLAEEYQILKLKLDCEQVLLSHVQPKTTTPQPMEQVMEYMLLAQEYHLAELLDRTAESTAGLTNEELTKRREYPRLSSETKGRIATSRVILLEHKTRGQEKEINIAKRQCRELEEKCKITEQEIDRHIREKKVIQKYLHEIKDAWDNRGEEVRCGKDEVHTYCSRNYECKDCNLKVKAFVSSKTDQLLHRSLKELGRNTIKWPTAGSIL</sequence>
<dbReference type="AlphaFoldDB" id="A0A1S3H1B8"/>
<dbReference type="InterPro" id="IPR000210">
    <property type="entry name" value="BTB/POZ_dom"/>
</dbReference>
<evidence type="ECO:0000313" key="5">
    <source>
        <dbReference type="RefSeq" id="XP_013397337.1"/>
    </source>
</evidence>
<dbReference type="STRING" id="7574.A0A1S3H1B8"/>
<reference evidence="5" key="1">
    <citation type="submission" date="2025-08" db="UniProtKB">
        <authorList>
            <consortium name="RefSeq"/>
        </authorList>
    </citation>
    <scope>IDENTIFICATION</scope>
    <source>
        <tissue evidence="5">Gonads</tissue>
    </source>
</reference>
<dbReference type="PANTHER" id="PTHR22744">
    <property type="entry name" value="HELIX LOOP HELIX PROTEIN 21-RELATED"/>
    <property type="match status" value="1"/>
</dbReference>
<dbReference type="InterPro" id="IPR011333">
    <property type="entry name" value="SKP1/BTB/POZ_sf"/>
</dbReference>
<keyword evidence="4" id="KW-1185">Reference proteome</keyword>
<feature type="coiled-coil region" evidence="1">
    <location>
        <begin position="253"/>
        <end position="287"/>
    </location>
</feature>
<organism evidence="4 5">
    <name type="scientific">Lingula anatina</name>
    <name type="common">Brachiopod</name>
    <name type="synonym">Lingula unguis</name>
    <dbReference type="NCBI Taxonomy" id="7574"/>
    <lineage>
        <taxon>Eukaryota</taxon>
        <taxon>Metazoa</taxon>
        <taxon>Spiralia</taxon>
        <taxon>Lophotrochozoa</taxon>
        <taxon>Brachiopoda</taxon>
        <taxon>Linguliformea</taxon>
        <taxon>Lingulata</taxon>
        <taxon>Lingulida</taxon>
        <taxon>Linguloidea</taxon>
        <taxon>Lingulidae</taxon>
        <taxon>Lingula</taxon>
    </lineage>
</organism>
<dbReference type="PROSITE" id="PS50097">
    <property type="entry name" value="BTB"/>
    <property type="match status" value="1"/>
</dbReference>
<accession>A0A1S3H1B8</accession>
<dbReference type="InParanoid" id="A0A1S3H1B8"/>
<dbReference type="OrthoDB" id="437903at2759"/>
<dbReference type="PANTHER" id="PTHR22744:SF17">
    <property type="entry name" value="BTB DOMAIN-CONTAINING PROTEIN"/>
    <property type="match status" value="1"/>
</dbReference>
<keyword evidence="1" id="KW-0175">Coiled coil</keyword>
<evidence type="ECO:0000256" key="1">
    <source>
        <dbReference type="SAM" id="Coils"/>
    </source>
</evidence>
<proteinExistence type="predicted"/>
<evidence type="ECO:0000256" key="2">
    <source>
        <dbReference type="SAM" id="MobiDB-lite"/>
    </source>
</evidence>
<evidence type="ECO:0000313" key="4">
    <source>
        <dbReference type="Proteomes" id="UP000085678"/>
    </source>
</evidence>
<dbReference type="SMART" id="SM00225">
    <property type="entry name" value="BTB"/>
    <property type="match status" value="1"/>
</dbReference>
<dbReference type="SUPFAM" id="SSF54695">
    <property type="entry name" value="POZ domain"/>
    <property type="match status" value="1"/>
</dbReference>
<dbReference type="RefSeq" id="XP_013397337.1">
    <property type="nucleotide sequence ID" value="XM_013541883.2"/>
</dbReference>
<feature type="compositionally biased region" description="Acidic residues" evidence="2">
    <location>
        <begin position="46"/>
        <end position="68"/>
    </location>
</feature>
<evidence type="ECO:0000259" key="3">
    <source>
        <dbReference type="PROSITE" id="PS50097"/>
    </source>
</evidence>
<feature type="region of interest" description="Disordered" evidence="2">
    <location>
        <begin position="36"/>
        <end position="72"/>
    </location>
</feature>
<protein>
    <submittedName>
        <fullName evidence="5">Kelch-like protein 12</fullName>
    </submittedName>
</protein>
<gene>
    <name evidence="5" type="primary">LOC106164089</name>
</gene>
<dbReference type="Proteomes" id="UP000085678">
    <property type="component" value="Unplaced"/>
</dbReference>
<dbReference type="KEGG" id="lak:106164089"/>
<dbReference type="Gene3D" id="3.30.710.10">
    <property type="entry name" value="Potassium Channel Kv1.1, Chain A"/>
    <property type="match status" value="1"/>
</dbReference>
<dbReference type="Pfam" id="PF00651">
    <property type="entry name" value="BTB"/>
    <property type="match status" value="1"/>
</dbReference>
<dbReference type="CDD" id="cd18186">
    <property type="entry name" value="BTB_POZ_ZBTB_KLHL-like"/>
    <property type="match status" value="1"/>
</dbReference>
<dbReference type="GeneID" id="106164089"/>
<name>A0A1S3H1B8_LINAN</name>
<feature type="domain" description="BTB" evidence="3">
    <location>
        <begin position="82"/>
        <end position="149"/>
    </location>
</feature>